<evidence type="ECO:0000256" key="3">
    <source>
        <dbReference type="HAMAP-Rule" id="MF_00580"/>
    </source>
</evidence>
<dbReference type="PRINTS" id="PR00297">
    <property type="entry name" value="CHAPERONIN10"/>
</dbReference>
<dbReference type="InterPro" id="IPR037124">
    <property type="entry name" value="Chaperonin_GroES_sf"/>
</dbReference>
<dbReference type="NCBIfam" id="NF001533">
    <property type="entry name" value="PRK00364.2-4"/>
    <property type="match status" value="1"/>
</dbReference>
<dbReference type="NCBIfam" id="NF001527">
    <property type="entry name" value="PRK00364.1-2"/>
    <property type="match status" value="1"/>
</dbReference>
<dbReference type="GO" id="GO:0051087">
    <property type="term" value="F:protein-folding chaperone binding"/>
    <property type="evidence" value="ECO:0007669"/>
    <property type="project" value="TreeGrafter"/>
</dbReference>
<name>A0A419V0M1_9BACL</name>
<accession>A0A419V0M1</accession>
<comment type="caution">
    <text evidence="5">The sequence shown here is derived from an EMBL/GenBank/DDBJ whole genome shotgun (WGS) entry which is preliminary data.</text>
</comment>
<keyword evidence="6" id="KW-1185">Reference proteome</keyword>
<evidence type="ECO:0000256" key="4">
    <source>
        <dbReference type="RuleBase" id="RU000535"/>
    </source>
</evidence>
<dbReference type="HAMAP" id="MF_00580">
    <property type="entry name" value="CH10"/>
    <property type="match status" value="1"/>
</dbReference>
<dbReference type="Pfam" id="PF00166">
    <property type="entry name" value="Cpn10"/>
    <property type="match status" value="1"/>
</dbReference>
<dbReference type="CDD" id="cd00320">
    <property type="entry name" value="cpn10"/>
    <property type="match status" value="1"/>
</dbReference>
<proteinExistence type="inferred from homology"/>
<dbReference type="GO" id="GO:0005737">
    <property type="term" value="C:cytoplasm"/>
    <property type="evidence" value="ECO:0007669"/>
    <property type="project" value="UniProtKB-SubCell"/>
</dbReference>
<organism evidence="5 6">
    <name type="scientific">Sinobaca qinghaiensis</name>
    <dbReference type="NCBI Taxonomy" id="342944"/>
    <lineage>
        <taxon>Bacteria</taxon>
        <taxon>Bacillati</taxon>
        <taxon>Bacillota</taxon>
        <taxon>Bacilli</taxon>
        <taxon>Bacillales</taxon>
        <taxon>Sporolactobacillaceae</taxon>
        <taxon>Sinobaca</taxon>
    </lineage>
</organism>
<evidence type="ECO:0000313" key="6">
    <source>
        <dbReference type="Proteomes" id="UP000285120"/>
    </source>
</evidence>
<dbReference type="NCBIfam" id="NF001530">
    <property type="entry name" value="PRK00364.1-6"/>
    <property type="match status" value="1"/>
</dbReference>
<gene>
    <name evidence="3" type="primary">groES</name>
    <name evidence="3" type="synonym">groS</name>
    <name evidence="5" type="ORF">ATL39_2807</name>
</gene>
<evidence type="ECO:0000256" key="2">
    <source>
        <dbReference type="ARBA" id="ARBA00023186"/>
    </source>
</evidence>
<dbReference type="Gene3D" id="2.30.33.40">
    <property type="entry name" value="GroES chaperonin"/>
    <property type="match status" value="1"/>
</dbReference>
<dbReference type="EMBL" id="RAPK01000010">
    <property type="protein sequence ID" value="RKD71410.1"/>
    <property type="molecule type" value="Genomic_DNA"/>
</dbReference>
<comment type="similarity">
    <text evidence="1 3 4">Belongs to the GroES chaperonin family.</text>
</comment>
<evidence type="ECO:0000256" key="1">
    <source>
        <dbReference type="ARBA" id="ARBA00006975"/>
    </source>
</evidence>
<dbReference type="RefSeq" id="WP_120193943.1">
    <property type="nucleotide sequence ID" value="NZ_RAPK01000010.1"/>
</dbReference>
<keyword evidence="3" id="KW-0963">Cytoplasm</keyword>
<dbReference type="PANTHER" id="PTHR10772:SF58">
    <property type="entry name" value="CO-CHAPERONIN GROES"/>
    <property type="match status" value="1"/>
</dbReference>
<dbReference type="GO" id="GO:0051082">
    <property type="term" value="F:unfolded protein binding"/>
    <property type="evidence" value="ECO:0007669"/>
    <property type="project" value="TreeGrafter"/>
</dbReference>
<dbReference type="GO" id="GO:0046872">
    <property type="term" value="F:metal ion binding"/>
    <property type="evidence" value="ECO:0007669"/>
    <property type="project" value="TreeGrafter"/>
</dbReference>
<dbReference type="NCBIfam" id="NF001534">
    <property type="entry name" value="PRK00364.2-5"/>
    <property type="match status" value="1"/>
</dbReference>
<dbReference type="SMART" id="SM00883">
    <property type="entry name" value="Cpn10"/>
    <property type="match status" value="1"/>
</dbReference>
<dbReference type="NCBIfam" id="NF001531">
    <property type="entry name" value="PRK00364.2-2"/>
    <property type="match status" value="1"/>
</dbReference>
<protein>
    <recommendedName>
        <fullName evidence="3">Co-chaperonin GroES</fullName>
    </recommendedName>
    <alternativeName>
        <fullName evidence="3">10 kDa chaperonin</fullName>
    </alternativeName>
    <alternativeName>
        <fullName evidence="3">Chaperonin-10</fullName>
        <shortName evidence="3">Cpn10</shortName>
    </alternativeName>
</protein>
<dbReference type="InterPro" id="IPR011032">
    <property type="entry name" value="GroES-like_sf"/>
</dbReference>
<dbReference type="PROSITE" id="PS00681">
    <property type="entry name" value="CHAPERONINS_CPN10"/>
    <property type="match status" value="1"/>
</dbReference>
<comment type="function">
    <text evidence="3 4">Together with the chaperonin GroEL, plays an essential role in assisting protein folding. The GroEL-GroES system forms a nano-cage that allows encapsulation of the non-native substrate proteins and provides a physical environment optimized to promote and accelerate protein folding. GroES binds to the apical surface of the GroEL ring, thereby capping the opening of the GroEL channel.</text>
</comment>
<reference evidence="5 6" key="1">
    <citation type="submission" date="2018-09" db="EMBL/GenBank/DDBJ databases">
        <title>Genomic Encyclopedia of Archaeal and Bacterial Type Strains, Phase II (KMG-II): from individual species to whole genera.</title>
        <authorList>
            <person name="Goeker M."/>
        </authorList>
    </citation>
    <scope>NUCLEOTIDE SEQUENCE [LARGE SCALE GENOMIC DNA]</scope>
    <source>
        <strain evidence="5 6">DSM 17008</strain>
    </source>
</reference>
<dbReference type="GO" id="GO:0044183">
    <property type="term" value="F:protein folding chaperone"/>
    <property type="evidence" value="ECO:0007669"/>
    <property type="project" value="InterPro"/>
</dbReference>
<dbReference type="GO" id="GO:0005524">
    <property type="term" value="F:ATP binding"/>
    <property type="evidence" value="ECO:0007669"/>
    <property type="project" value="InterPro"/>
</dbReference>
<dbReference type="PANTHER" id="PTHR10772">
    <property type="entry name" value="10 KDA HEAT SHOCK PROTEIN"/>
    <property type="match status" value="1"/>
</dbReference>
<comment type="subcellular location">
    <subcellularLocation>
        <location evidence="3">Cytoplasm</location>
    </subcellularLocation>
</comment>
<dbReference type="AlphaFoldDB" id="A0A419V0M1"/>
<dbReference type="Proteomes" id="UP000285120">
    <property type="component" value="Unassembled WGS sequence"/>
</dbReference>
<evidence type="ECO:0000313" key="5">
    <source>
        <dbReference type="EMBL" id="RKD71410.1"/>
    </source>
</evidence>
<dbReference type="InterPro" id="IPR018369">
    <property type="entry name" value="Chaprnonin_Cpn10_CS"/>
</dbReference>
<comment type="subunit">
    <text evidence="3">Heptamer of 7 subunits arranged in a ring. Interacts with the chaperonin GroEL.</text>
</comment>
<dbReference type="OrthoDB" id="9806791at2"/>
<dbReference type="FunFam" id="2.30.33.40:FF:000001">
    <property type="entry name" value="10 kDa chaperonin"/>
    <property type="match status" value="1"/>
</dbReference>
<keyword evidence="2 3" id="KW-0143">Chaperone</keyword>
<dbReference type="InterPro" id="IPR020818">
    <property type="entry name" value="Chaperonin_GroES"/>
</dbReference>
<sequence length="94" mass="10190">MLKPLGDRIIIEQVESEETTKGGIVLPGSAQEKPQEGKVVAVGSGAVKDNGERRPLEVNEGDKVIYSKYSGTEVKFDGTEYLIIRESDILAVVN</sequence>
<dbReference type="SUPFAM" id="SSF50129">
    <property type="entry name" value="GroES-like"/>
    <property type="match status" value="1"/>
</dbReference>